<feature type="transmembrane region" description="Helical" evidence="1">
    <location>
        <begin position="77"/>
        <end position="97"/>
    </location>
</feature>
<keyword evidence="1" id="KW-0472">Membrane</keyword>
<feature type="transmembrane region" description="Helical" evidence="1">
    <location>
        <begin position="104"/>
        <end position="123"/>
    </location>
</feature>
<keyword evidence="3" id="KW-1185">Reference proteome</keyword>
<evidence type="ECO:0008006" key="4">
    <source>
        <dbReference type="Google" id="ProtNLM"/>
    </source>
</evidence>
<sequence>MLDNILMAIGWAGSQQIIVISLLRYLILVNCRALYLSQFLIRLASIVLFLIIILIKICRLKHPHLNTPHQLGRPFRFSFFLVFFCSMLEFVSIAMAIHSLEYYTIVHFVALFTIFQSFFRSWINNVTPITVLASYLLMGLGYLLEDWIFIVHGSSFEKRFLGINHSFQWKPLIMVIAAAASRTLGIQIFKKIQFQQLFENKGFVDKISWANYINDEPEKIQNSLAAINALFSRYLEAQLIIHCEQNSIPIHQLKSDAILELLNSYFDNHLSYSYQYMEQFHIFNFNKEAVDDMDTYYEKESLLRKMIKQRIYNIQLQHQQYKELFGLDKYQNLSFEVIYQDYGIHEYIWDEETPLITLSMQFFQGLFCLIAAYFHQEQIDDYFKQGYNIGFTLSQLEYYVWISVFLGVLQLGKIVSYKLIILWEVQTYFFSGIFLELAFIYLTMIWIESITFIKVLGLIISYVVMSISYRSAEKVRDQKNKLFYLNFVIFLVKTQKFTNREGSHIIQLMAQCCEHLNLNEFLKVLSQMLCIHGIVSCDQLRHLKFSHFGESPLFKFQIPFIFQSQLRYENNIENDTLIQEEGEIEQMQKSQFTRYVIESKYQENKSEIKQSKIVGNSRIQVKSEIQPQYSKIVSDRKLSASAVKSKRQSILN</sequence>
<keyword evidence="1" id="KW-1133">Transmembrane helix</keyword>
<gene>
    <name evidence="2" type="ORF">PSON_ATCC_30995.1.T0330101</name>
</gene>
<organism evidence="2 3">
    <name type="scientific">Paramecium sonneborni</name>
    <dbReference type="NCBI Taxonomy" id="65129"/>
    <lineage>
        <taxon>Eukaryota</taxon>
        <taxon>Sar</taxon>
        <taxon>Alveolata</taxon>
        <taxon>Ciliophora</taxon>
        <taxon>Intramacronucleata</taxon>
        <taxon>Oligohymenophorea</taxon>
        <taxon>Peniculida</taxon>
        <taxon>Parameciidae</taxon>
        <taxon>Paramecium</taxon>
    </lineage>
</organism>
<accession>A0A8S1M2X0</accession>
<evidence type="ECO:0000313" key="2">
    <source>
        <dbReference type="EMBL" id="CAD8075188.1"/>
    </source>
</evidence>
<name>A0A8S1M2X0_9CILI</name>
<dbReference type="Proteomes" id="UP000692954">
    <property type="component" value="Unassembled WGS sequence"/>
</dbReference>
<feature type="transmembrane region" description="Helical" evidence="1">
    <location>
        <begin position="39"/>
        <end position="57"/>
    </location>
</feature>
<dbReference type="EMBL" id="CAJJDN010000033">
    <property type="protein sequence ID" value="CAD8075188.1"/>
    <property type="molecule type" value="Genomic_DNA"/>
</dbReference>
<proteinExistence type="predicted"/>
<comment type="caution">
    <text evidence="2">The sequence shown here is derived from an EMBL/GenBank/DDBJ whole genome shotgun (WGS) entry which is preliminary data.</text>
</comment>
<protein>
    <recommendedName>
        <fullName evidence="4">Transmembrane protein</fullName>
    </recommendedName>
</protein>
<feature type="transmembrane region" description="Helical" evidence="1">
    <location>
        <begin position="6"/>
        <end position="27"/>
    </location>
</feature>
<feature type="transmembrane region" description="Helical" evidence="1">
    <location>
        <begin position="398"/>
        <end position="416"/>
    </location>
</feature>
<feature type="transmembrane region" description="Helical" evidence="1">
    <location>
        <begin position="129"/>
        <end position="151"/>
    </location>
</feature>
<feature type="transmembrane region" description="Helical" evidence="1">
    <location>
        <begin position="428"/>
        <end position="447"/>
    </location>
</feature>
<keyword evidence="1" id="KW-0812">Transmembrane</keyword>
<evidence type="ECO:0000313" key="3">
    <source>
        <dbReference type="Proteomes" id="UP000692954"/>
    </source>
</evidence>
<evidence type="ECO:0000256" key="1">
    <source>
        <dbReference type="SAM" id="Phobius"/>
    </source>
</evidence>
<dbReference type="OrthoDB" id="286412at2759"/>
<reference evidence="2" key="1">
    <citation type="submission" date="2021-01" db="EMBL/GenBank/DDBJ databases">
        <authorList>
            <consortium name="Genoscope - CEA"/>
            <person name="William W."/>
        </authorList>
    </citation>
    <scope>NUCLEOTIDE SEQUENCE</scope>
</reference>
<feature type="transmembrane region" description="Helical" evidence="1">
    <location>
        <begin position="453"/>
        <end position="472"/>
    </location>
</feature>
<dbReference type="AlphaFoldDB" id="A0A8S1M2X0"/>